<keyword evidence="1" id="KW-0472">Membrane</keyword>
<protein>
    <recommendedName>
        <fullName evidence="4">Integral membrane protein</fullName>
    </recommendedName>
</protein>
<comment type="caution">
    <text evidence="2">The sequence shown here is derived from an EMBL/GenBank/DDBJ whole genome shotgun (WGS) entry which is preliminary data.</text>
</comment>
<evidence type="ECO:0008006" key="4">
    <source>
        <dbReference type="Google" id="ProtNLM"/>
    </source>
</evidence>
<evidence type="ECO:0000313" key="3">
    <source>
        <dbReference type="Proteomes" id="UP000270471"/>
    </source>
</evidence>
<name>A0A3M0IGQ9_9ACTN</name>
<feature type="transmembrane region" description="Helical" evidence="1">
    <location>
        <begin position="282"/>
        <end position="301"/>
    </location>
</feature>
<dbReference type="EMBL" id="PENI01000001">
    <property type="protein sequence ID" value="RMB87944.1"/>
    <property type="molecule type" value="Genomic_DNA"/>
</dbReference>
<feature type="transmembrane region" description="Helical" evidence="1">
    <location>
        <begin position="104"/>
        <end position="123"/>
    </location>
</feature>
<feature type="transmembrane region" description="Helical" evidence="1">
    <location>
        <begin position="227"/>
        <end position="250"/>
    </location>
</feature>
<dbReference type="AlphaFoldDB" id="A0A3M0IGQ9"/>
<keyword evidence="1" id="KW-0812">Transmembrane</keyword>
<sequence length="360" mass="37056">MKTLMHRHRELCERAVDPLEIAAGLEAHGITERTAARFRHRDVFSLAEEMYARVPRDADQPPPPARTAPAARARADWALRALLPGALTGLTLAGVHLTDGRARFLVAAAGVLAVALGAGVALRRGPLSAPSGTHTWRPVGRTQAGAWWLFGYALLGDGLLGAALSGGPDGLPNGTADGPWPLTAAPVLALTLACAPAAWCAHLFTIHARRRLAGSRGLAEFAAGVRPLLLGTFALFLCALAALAALSGAVLREPAAYPETLALGALLLLARLLTVHRLPHPAALAVTAAATTEVLAPALVLTSHLPGCAFLAVPVEALVDAWGPGAVPTLACATAALALLLHASRSLTRASAHAPTGEQT</sequence>
<dbReference type="Proteomes" id="UP000270471">
    <property type="component" value="Unassembled WGS sequence"/>
</dbReference>
<evidence type="ECO:0000313" key="2">
    <source>
        <dbReference type="EMBL" id="RMB87944.1"/>
    </source>
</evidence>
<feature type="transmembrane region" description="Helical" evidence="1">
    <location>
        <begin position="77"/>
        <end position="98"/>
    </location>
</feature>
<reference evidence="2 3" key="1">
    <citation type="submission" date="2017-11" db="EMBL/GenBank/DDBJ databases">
        <title>Draft genome of actinobacteria isolated from guarana (Paullinia cupana (Mart.) Ducke.</title>
        <authorList>
            <person name="Siqueira K.A."/>
            <person name="Liotti R.G."/>
            <person name="Mendes T.A.O."/>
            <person name="Soares M.A."/>
        </authorList>
    </citation>
    <scope>NUCLEOTIDE SEQUENCE [LARGE SCALE GENOMIC DNA]</scope>
    <source>
        <strain evidence="2 3">193</strain>
    </source>
</reference>
<proteinExistence type="predicted"/>
<feature type="transmembrane region" description="Helical" evidence="1">
    <location>
        <begin position="256"/>
        <end position="275"/>
    </location>
</feature>
<keyword evidence="1" id="KW-1133">Transmembrane helix</keyword>
<feature type="transmembrane region" description="Helical" evidence="1">
    <location>
        <begin position="144"/>
        <end position="164"/>
    </location>
</feature>
<gene>
    <name evidence="2" type="ORF">CTZ28_00760</name>
</gene>
<feature type="transmembrane region" description="Helical" evidence="1">
    <location>
        <begin position="321"/>
        <end position="341"/>
    </location>
</feature>
<evidence type="ECO:0000256" key="1">
    <source>
        <dbReference type="SAM" id="Phobius"/>
    </source>
</evidence>
<feature type="transmembrane region" description="Helical" evidence="1">
    <location>
        <begin position="184"/>
        <end position="206"/>
    </location>
</feature>
<accession>A0A3M0IGQ9</accession>
<organism evidence="2 3">
    <name type="scientific">Streptomyces shenzhenensis</name>
    <dbReference type="NCBI Taxonomy" id="943815"/>
    <lineage>
        <taxon>Bacteria</taxon>
        <taxon>Bacillati</taxon>
        <taxon>Actinomycetota</taxon>
        <taxon>Actinomycetes</taxon>
        <taxon>Kitasatosporales</taxon>
        <taxon>Streptomycetaceae</taxon>
        <taxon>Streptomyces</taxon>
    </lineage>
</organism>
<keyword evidence="3" id="KW-1185">Reference proteome</keyword>